<evidence type="ECO:0000313" key="1">
    <source>
        <dbReference type="EMBL" id="KAK7086563.1"/>
    </source>
</evidence>
<dbReference type="Proteomes" id="UP001381693">
    <property type="component" value="Unassembled WGS sequence"/>
</dbReference>
<gene>
    <name evidence="1" type="ORF">SK128_028012</name>
</gene>
<accession>A0AAN9AGN7</accession>
<keyword evidence="2" id="KW-1185">Reference proteome</keyword>
<evidence type="ECO:0000313" key="2">
    <source>
        <dbReference type="Proteomes" id="UP001381693"/>
    </source>
</evidence>
<dbReference type="EMBL" id="JAXCGZ010000148">
    <property type="protein sequence ID" value="KAK7086563.1"/>
    <property type="molecule type" value="Genomic_DNA"/>
</dbReference>
<reference evidence="1 2" key="1">
    <citation type="submission" date="2023-11" db="EMBL/GenBank/DDBJ databases">
        <title>Halocaridina rubra genome assembly.</title>
        <authorList>
            <person name="Smith C."/>
        </authorList>
    </citation>
    <scope>NUCLEOTIDE SEQUENCE [LARGE SCALE GENOMIC DNA]</scope>
    <source>
        <strain evidence="1">EP-1</strain>
        <tissue evidence="1">Whole</tissue>
    </source>
</reference>
<proteinExistence type="predicted"/>
<organism evidence="1 2">
    <name type="scientific">Halocaridina rubra</name>
    <name type="common">Hawaiian red shrimp</name>
    <dbReference type="NCBI Taxonomy" id="373956"/>
    <lineage>
        <taxon>Eukaryota</taxon>
        <taxon>Metazoa</taxon>
        <taxon>Ecdysozoa</taxon>
        <taxon>Arthropoda</taxon>
        <taxon>Crustacea</taxon>
        <taxon>Multicrustacea</taxon>
        <taxon>Malacostraca</taxon>
        <taxon>Eumalacostraca</taxon>
        <taxon>Eucarida</taxon>
        <taxon>Decapoda</taxon>
        <taxon>Pleocyemata</taxon>
        <taxon>Caridea</taxon>
        <taxon>Atyoidea</taxon>
        <taxon>Atyidae</taxon>
        <taxon>Halocaridina</taxon>
    </lineage>
</organism>
<comment type="caution">
    <text evidence="1">The sequence shown here is derived from an EMBL/GenBank/DDBJ whole genome shotgun (WGS) entry which is preliminary data.</text>
</comment>
<protein>
    <submittedName>
        <fullName evidence="1">Uncharacterized protein</fullName>
    </submittedName>
</protein>
<sequence length="103" mass="10927">MPAVTSACCTTLANGTGTPVSFMLKAWELYSSSAILYFEEAFNKKCSLPRSAVGGAGGFVGSPSYCTVEVNGSGIELYNQRTWRVDALDSVQEKCCLAGTLQI</sequence>
<dbReference type="AlphaFoldDB" id="A0AAN9AGN7"/>
<name>A0AAN9AGN7_HALRR</name>